<dbReference type="SMART" id="SM01400">
    <property type="entry name" value="Pribosyltran_N"/>
    <property type="match status" value="1"/>
</dbReference>
<keyword evidence="4" id="KW-0808">Transferase</keyword>
<dbReference type="EMBL" id="KY684083">
    <property type="protein sequence ID" value="ARF08612.1"/>
    <property type="molecule type" value="Genomic_DNA"/>
</dbReference>
<dbReference type="SUPFAM" id="SSF53271">
    <property type="entry name" value="PRTase-like"/>
    <property type="match status" value="3"/>
</dbReference>
<protein>
    <submittedName>
        <fullName evidence="4">Ribose-phosphate pyrophosphokinase</fullName>
    </submittedName>
</protein>
<dbReference type="InterPro" id="IPR029099">
    <property type="entry name" value="Pribosyltran_N"/>
</dbReference>
<dbReference type="PANTHER" id="PTHR10210">
    <property type="entry name" value="RIBOSE-PHOSPHATE DIPHOSPHOKINASE FAMILY MEMBER"/>
    <property type="match status" value="1"/>
</dbReference>
<evidence type="ECO:0000256" key="1">
    <source>
        <dbReference type="ARBA" id="ARBA00022727"/>
    </source>
</evidence>
<dbReference type="InterPro" id="IPR000836">
    <property type="entry name" value="PRTase_dom"/>
</dbReference>
<dbReference type="GO" id="GO:0016301">
    <property type="term" value="F:kinase activity"/>
    <property type="evidence" value="ECO:0007669"/>
    <property type="project" value="UniProtKB-KW"/>
</dbReference>
<evidence type="ECO:0000259" key="2">
    <source>
        <dbReference type="Pfam" id="PF00156"/>
    </source>
</evidence>
<dbReference type="GO" id="GO:0002189">
    <property type="term" value="C:ribose phosphate diphosphokinase complex"/>
    <property type="evidence" value="ECO:0007669"/>
    <property type="project" value="TreeGrafter"/>
</dbReference>
<dbReference type="Gene3D" id="3.90.950.10">
    <property type="match status" value="1"/>
</dbReference>
<dbReference type="Pfam" id="PF00156">
    <property type="entry name" value="Pribosyltran"/>
    <property type="match status" value="1"/>
</dbReference>
<dbReference type="PANTHER" id="PTHR10210:SF45">
    <property type="entry name" value="RIBOSE-PHOSPHATE PYROPHOSPHOKINASE 3, CHLOROPLASTIC"/>
    <property type="match status" value="1"/>
</dbReference>
<evidence type="ECO:0000313" key="4">
    <source>
        <dbReference type="EMBL" id="ARF08612.1"/>
    </source>
</evidence>
<dbReference type="CDD" id="cd06223">
    <property type="entry name" value="PRTases_typeI"/>
    <property type="match status" value="1"/>
</dbReference>
<feature type="domain" description="Ribose-phosphate pyrophosphokinase N-terminal" evidence="3">
    <location>
        <begin position="240"/>
        <end position="351"/>
    </location>
</feature>
<dbReference type="GO" id="GO:0006015">
    <property type="term" value="P:5-phosphoribose 1-diphosphate biosynthetic process"/>
    <property type="evidence" value="ECO:0007669"/>
    <property type="project" value="TreeGrafter"/>
</dbReference>
<evidence type="ECO:0000259" key="3">
    <source>
        <dbReference type="Pfam" id="PF13793"/>
    </source>
</evidence>
<feature type="domain" description="Phosphoribosyltransferase" evidence="2">
    <location>
        <begin position="440"/>
        <end position="485"/>
    </location>
</feature>
<reference evidence="4" key="1">
    <citation type="journal article" date="2017" name="Science">
        <title>Giant viruses with an expanded complement of translation system components.</title>
        <authorList>
            <person name="Schulz F."/>
            <person name="Yutin N."/>
            <person name="Ivanova N.N."/>
            <person name="Ortega D.R."/>
            <person name="Lee T.K."/>
            <person name="Vierheilig J."/>
            <person name="Daims H."/>
            <person name="Horn M."/>
            <person name="Wagner M."/>
            <person name="Jensen G.J."/>
            <person name="Kyrpides N.C."/>
            <person name="Koonin E.V."/>
            <person name="Woyke T."/>
        </authorList>
    </citation>
    <scope>NUCLEOTIDE SEQUENCE</scope>
    <source>
        <strain evidence="4">CTV1</strain>
    </source>
</reference>
<name>A0A1V0SA75_9VIRU</name>
<dbReference type="Gene3D" id="3.40.50.2020">
    <property type="match status" value="3"/>
</dbReference>
<dbReference type="SUPFAM" id="SSF52972">
    <property type="entry name" value="ITPase-like"/>
    <property type="match status" value="1"/>
</dbReference>
<sequence length="727" mass="84961">MDIIQKNCYEHPKLIHNNIYRDLTLLSVNNNDKKDFCQVICTMYKTKVDAIVFTESYGYVGYYLADMMELPYLVIRNRITDTPNTLFKYFELNKTYVGIEVYKEALSKISKQSKILIINDILDDGCLMLNICEFISELGFNISFVSCAIELLGLNGRTQLNKYKLNTFYKIPFNINKDSYNNDQEDEKIKKYKQIEKKYQQLDIPIIINNKIELVERNDDIETVNYEYFPTEIDERIVLFYHYDMESIAHNIVDTYPYNFRLGKIDWNYFPDKWYNITFETPINNKNVVFLGTLFNPNKFLETAMLGIMLQKQRVKSFTFVIPYFAPATFERVQKEGILASAEPVAKLLTSCLRESCVLKIYDIHALPVVSYFSDTCLVKHLTLIPLIKNIIKKEMLTVCFADDGAVKRFKHYFTDFPTIVCSKQRLGNDRRIVVSDKYNFNGDINFDHVIIIDDLVQSGNTLHECRKELKNAGFKKVSCFVTHAVFPNECYIDFMENNSKSGFENFYVTNTNPLITNKLNKKPFIVLDIHNNLAEDIMNDLQIIKLNKEIKSNVTLNVCVSSICKYKLEAVNNSLNKLNVENNYKFNSINITGYKVKEYDFKQCVNKQETLEGAVRRLTKMEKLSPQNSLLISIESGLDLEGKYFTFVLVKHKENFLNLMSDEYTFDSKDNSIVIFCLNKKNVRIGTEIKKKYGYPKGFWFEYYFGIKKDELIGNLLFELLKKIDF</sequence>
<accession>A0A1V0SA75</accession>
<dbReference type="InterPro" id="IPR029057">
    <property type="entry name" value="PRTase-like"/>
</dbReference>
<keyword evidence="1" id="KW-0545">Nucleotide biosynthesis</keyword>
<gene>
    <name evidence="4" type="ORF">Catovirus_1_662</name>
</gene>
<dbReference type="InterPro" id="IPR005946">
    <property type="entry name" value="Rib-P_diPkinase"/>
</dbReference>
<dbReference type="GO" id="GO:0000287">
    <property type="term" value="F:magnesium ion binding"/>
    <property type="evidence" value="ECO:0007669"/>
    <property type="project" value="InterPro"/>
</dbReference>
<dbReference type="InterPro" id="IPR029001">
    <property type="entry name" value="ITPase-like_fam"/>
</dbReference>
<proteinExistence type="predicted"/>
<keyword evidence="4" id="KW-0418">Kinase</keyword>
<organism evidence="4">
    <name type="scientific">Catovirus CTV1</name>
    <dbReference type="NCBI Taxonomy" id="1977631"/>
    <lineage>
        <taxon>Viruses</taxon>
        <taxon>Varidnaviria</taxon>
        <taxon>Bamfordvirae</taxon>
        <taxon>Nucleocytoviricota</taxon>
        <taxon>Megaviricetes</taxon>
        <taxon>Imitervirales</taxon>
        <taxon>Mimiviridae</taxon>
        <taxon>Klosneuvirinae</taxon>
        <taxon>Catovirus</taxon>
    </lineage>
</organism>
<dbReference type="Pfam" id="PF13793">
    <property type="entry name" value="Pribosyltran_N"/>
    <property type="match status" value="1"/>
</dbReference>
<dbReference type="GO" id="GO:0006164">
    <property type="term" value="P:purine nucleotide biosynthetic process"/>
    <property type="evidence" value="ECO:0007669"/>
    <property type="project" value="TreeGrafter"/>
</dbReference>